<reference evidence="1 2" key="1">
    <citation type="submission" date="2022-12" db="EMBL/GenBank/DDBJ databases">
        <title>Chitinophagaceae gen. sp. nov., a new member of the family Chitinophagaceae, isolated from soil in a chemical factory.</title>
        <authorList>
            <person name="Ke Z."/>
        </authorList>
    </citation>
    <scope>NUCLEOTIDE SEQUENCE [LARGE SCALE GENOMIC DNA]</scope>
    <source>
        <strain evidence="1 2">LY-5</strain>
    </source>
</reference>
<dbReference type="RefSeq" id="WP_407032395.1">
    <property type="nucleotide sequence ID" value="NZ_JAQGEF010000021.1"/>
</dbReference>
<proteinExistence type="predicted"/>
<dbReference type="EMBL" id="JAQGEF010000021">
    <property type="protein sequence ID" value="MDA3616065.1"/>
    <property type="molecule type" value="Genomic_DNA"/>
</dbReference>
<dbReference type="Proteomes" id="UP001210231">
    <property type="component" value="Unassembled WGS sequence"/>
</dbReference>
<feature type="non-terminal residue" evidence="1">
    <location>
        <position position="83"/>
    </location>
</feature>
<organism evidence="1 2">
    <name type="scientific">Polluticaenibacter yanchengensis</name>
    <dbReference type="NCBI Taxonomy" id="3014562"/>
    <lineage>
        <taxon>Bacteria</taxon>
        <taxon>Pseudomonadati</taxon>
        <taxon>Bacteroidota</taxon>
        <taxon>Chitinophagia</taxon>
        <taxon>Chitinophagales</taxon>
        <taxon>Chitinophagaceae</taxon>
        <taxon>Polluticaenibacter</taxon>
    </lineage>
</organism>
<evidence type="ECO:0000313" key="2">
    <source>
        <dbReference type="Proteomes" id="UP001210231"/>
    </source>
</evidence>
<sequence length="83" mass="9099">MPRTSETGHAKNVANLETLISFCNGYGATYNPAKEALSIVKLKQLQTEANDCLLQTKRAKTNFDNATNARQEAFKGLKPLATK</sequence>
<evidence type="ECO:0000313" key="1">
    <source>
        <dbReference type="EMBL" id="MDA3616065.1"/>
    </source>
</evidence>
<keyword evidence="2" id="KW-1185">Reference proteome</keyword>
<accession>A0ABT4UMT0</accession>
<protein>
    <submittedName>
        <fullName evidence="1">Uncharacterized protein</fullName>
    </submittedName>
</protein>
<comment type="caution">
    <text evidence="1">The sequence shown here is derived from an EMBL/GenBank/DDBJ whole genome shotgun (WGS) entry which is preliminary data.</text>
</comment>
<name>A0ABT4UMT0_9BACT</name>
<gene>
    <name evidence="1" type="ORF">O3P16_14715</name>
</gene>